<evidence type="ECO:0000313" key="1">
    <source>
        <dbReference type="EMBL" id="MBE1602588.1"/>
    </source>
</evidence>
<dbReference type="GeneID" id="86833159"/>
<protein>
    <submittedName>
        <fullName evidence="1">Uncharacterized protein</fullName>
    </submittedName>
</protein>
<dbReference type="Proteomes" id="UP000629287">
    <property type="component" value="Unassembled WGS sequence"/>
</dbReference>
<dbReference type="AlphaFoldDB" id="A0A8I0TYN1"/>
<keyword evidence="2" id="KW-1185">Reference proteome</keyword>
<organism evidence="1 2">
    <name type="scientific">Streptomyces stelliscabiei</name>
    <dbReference type="NCBI Taxonomy" id="146820"/>
    <lineage>
        <taxon>Bacteria</taxon>
        <taxon>Bacillati</taxon>
        <taxon>Actinomycetota</taxon>
        <taxon>Actinomycetes</taxon>
        <taxon>Kitasatosporales</taxon>
        <taxon>Streptomycetaceae</taxon>
        <taxon>Streptomyces</taxon>
    </lineage>
</organism>
<evidence type="ECO:0000313" key="2">
    <source>
        <dbReference type="Proteomes" id="UP000629287"/>
    </source>
</evidence>
<proteinExistence type="predicted"/>
<dbReference type="EMBL" id="JADBGF010000001">
    <property type="protein sequence ID" value="MBE1602588.1"/>
    <property type="molecule type" value="Genomic_DNA"/>
</dbReference>
<gene>
    <name evidence="1" type="ORF">H4687_008717</name>
</gene>
<reference evidence="1 2" key="1">
    <citation type="submission" date="2020-10" db="EMBL/GenBank/DDBJ databases">
        <title>Sequencing the genomes of 1000 actinobacteria strains.</title>
        <authorList>
            <person name="Klenk H.-P."/>
        </authorList>
    </citation>
    <scope>NUCLEOTIDE SEQUENCE [LARGE SCALE GENOMIC DNA]</scope>
    <source>
        <strain evidence="1 2">DSM 41803</strain>
    </source>
</reference>
<dbReference type="OrthoDB" id="3688503at2"/>
<sequence>MSVDLVGTVHTPVPLDVLVDAAGKTLARLLGMQAAPVIEVVTERKSERGRPVHEGRRLLRQELGTLLIGERPTHSAGQRPHERDFDFRVAGGEDTVGLIVFDPCEVLDHQASNDQLEPVEAVFSPPRTCVGVVTATALALAAGSLGGGRFVDAEISMLPRPESNPARMVELTRLPDRGDDFVERCERFMRQFARLNGWPRDVRLPPGPETAA</sequence>
<comment type="caution">
    <text evidence="1">The sequence shown here is derived from an EMBL/GenBank/DDBJ whole genome shotgun (WGS) entry which is preliminary data.</text>
</comment>
<dbReference type="RefSeq" id="WP_159026239.1">
    <property type="nucleotide sequence ID" value="NZ_JADBGF010000001.1"/>
</dbReference>
<name>A0A8I0TYN1_9ACTN</name>
<accession>A0A8I0TYN1</accession>